<dbReference type="Proteomes" id="UP000256869">
    <property type="component" value="Unassembled WGS sequence"/>
</dbReference>
<accession>A0A3D9HTP3</accession>
<feature type="domain" description="NAD-dependent epimerase/dehydratase" evidence="2">
    <location>
        <begin position="6"/>
        <end position="229"/>
    </location>
</feature>
<keyword evidence="4" id="KW-1185">Reference proteome</keyword>
<dbReference type="Pfam" id="PF01370">
    <property type="entry name" value="Epimerase"/>
    <property type="match status" value="1"/>
</dbReference>
<evidence type="ECO:0000313" key="3">
    <source>
        <dbReference type="EMBL" id="RED52882.1"/>
    </source>
</evidence>
<name>A0A3D9HTP3_9BACL</name>
<proteinExistence type="inferred from homology"/>
<dbReference type="Gene3D" id="3.90.25.10">
    <property type="entry name" value="UDP-galactose 4-epimerase, domain 1"/>
    <property type="match status" value="1"/>
</dbReference>
<protein>
    <submittedName>
        <fullName evidence="3">GDP-4-dehydro-6-deoxy-D-mannose reductase</fullName>
    </submittedName>
</protein>
<evidence type="ECO:0000259" key="2">
    <source>
        <dbReference type="Pfam" id="PF01370"/>
    </source>
</evidence>
<comment type="similarity">
    <text evidence="1">Belongs to the NAD(P)-dependent epimerase/dehydratase family.</text>
</comment>
<dbReference type="RefSeq" id="WP_115995591.1">
    <property type="nucleotide sequence ID" value="NZ_QRDY01000029.1"/>
</dbReference>
<sequence>MTSRTILITGANGFTGGHACDRFAEAGWEVIALLSPRSTGIAPRGSTHAVSCDLTDADAVLRLLKRLEPAAILHLAGRNSVDYSWREPASTLSGNLLSTVNLLEGSRVIGSSRLLVVGTLLRSSTGELSDAAHPYGFSKTLQVEAAKAWHRWYGISAMIAEPSNLIGPGGNAGLCGKIARWAVAAEESGGDLQPFKLSSLEESRDFLDVRDAVAGYEIVLNEGKPGETYALESGTFRTLGDVRKTFDEASLTALPWLVGNAPQPASPPSRDTSAIRALGWKPVRSFRESIEDALEDERARRLRERGGSAFD</sequence>
<dbReference type="EMBL" id="QRDY01000029">
    <property type="protein sequence ID" value="RED52882.1"/>
    <property type="molecule type" value="Genomic_DNA"/>
</dbReference>
<dbReference type="AlphaFoldDB" id="A0A3D9HTP3"/>
<dbReference type="SUPFAM" id="SSF51735">
    <property type="entry name" value="NAD(P)-binding Rossmann-fold domains"/>
    <property type="match status" value="1"/>
</dbReference>
<dbReference type="PANTHER" id="PTHR43000">
    <property type="entry name" value="DTDP-D-GLUCOSE 4,6-DEHYDRATASE-RELATED"/>
    <property type="match status" value="1"/>
</dbReference>
<dbReference type="OrthoDB" id="9779041at2"/>
<gene>
    <name evidence="3" type="ORF">DFP95_12914</name>
</gene>
<dbReference type="InterPro" id="IPR036291">
    <property type="entry name" value="NAD(P)-bd_dom_sf"/>
</dbReference>
<comment type="caution">
    <text evidence="3">The sequence shown here is derived from an EMBL/GenBank/DDBJ whole genome shotgun (WGS) entry which is preliminary data.</text>
</comment>
<reference evidence="3 4" key="1">
    <citation type="submission" date="2018-07" db="EMBL/GenBank/DDBJ databases">
        <title>Genomic Encyclopedia of Type Strains, Phase III (KMG-III): the genomes of soil and plant-associated and newly described type strains.</title>
        <authorList>
            <person name="Whitman W."/>
        </authorList>
    </citation>
    <scope>NUCLEOTIDE SEQUENCE [LARGE SCALE GENOMIC DNA]</scope>
    <source>
        <strain evidence="3 4">CECT 8236</strain>
    </source>
</reference>
<evidence type="ECO:0000256" key="1">
    <source>
        <dbReference type="ARBA" id="ARBA00007637"/>
    </source>
</evidence>
<organism evidence="3 4">
    <name type="scientific">Cohnella lupini</name>
    <dbReference type="NCBI Taxonomy" id="1294267"/>
    <lineage>
        <taxon>Bacteria</taxon>
        <taxon>Bacillati</taxon>
        <taxon>Bacillota</taxon>
        <taxon>Bacilli</taxon>
        <taxon>Bacillales</taxon>
        <taxon>Paenibacillaceae</taxon>
        <taxon>Cohnella</taxon>
    </lineage>
</organism>
<evidence type="ECO:0000313" key="4">
    <source>
        <dbReference type="Proteomes" id="UP000256869"/>
    </source>
</evidence>
<dbReference type="InterPro" id="IPR001509">
    <property type="entry name" value="Epimerase_deHydtase"/>
</dbReference>
<dbReference type="Gene3D" id="3.40.50.720">
    <property type="entry name" value="NAD(P)-binding Rossmann-like Domain"/>
    <property type="match status" value="1"/>
</dbReference>